<dbReference type="InterPro" id="IPR015946">
    <property type="entry name" value="KH_dom-like_a/b"/>
</dbReference>
<dbReference type="AlphaFoldDB" id="A0A543HTJ0"/>
<feature type="compositionally biased region" description="Polar residues" evidence="1">
    <location>
        <begin position="1"/>
        <end position="22"/>
    </location>
</feature>
<dbReference type="OrthoDB" id="9811389at2"/>
<comment type="caution">
    <text evidence="2">The sequence shown here is derived from an EMBL/GenBank/DDBJ whole genome shotgun (WGS) entry which is preliminary data.</text>
</comment>
<protein>
    <submittedName>
        <fullName evidence="2">Putative OsmC-like protein</fullName>
    </submittedName>
</protein>
<name>A0A543HTJ0_9MICO</name>
<proteinExistence type="predicted"/>
<dbReference type="EMBL" id="VFPM01000002">
    <property type="protein sequence ID" value="TQM61673.1"/>
    <property type="molecule type" value="Genomic_DNA"/>
</dbReference>
<dbReference type="SUPFAM" id="SSF82784">
    <property type="entry name" value="OsmC-like"/>
    <property type="match status" value="1"/>
</dbReference>
<dbReference type="InterPro" id="IPR036102">
    <property type="entry name" value="OsmC/Ohrsf"/>
</dbReference>
<evidence type="ECO:0000313" key="3">
    <source>
        <dbReference type="Proteomes" id="UP000316747"/>
    </source>
</evidence>
<dbReference type="InterPro" id="IPR003718">
    <property type="entry name" value="OsmC/Ohr_fam"/>
</dbReference>
<accession>A0A543HTJ0</accession>
<dbReference type="PANTHER" id="PTHR39624">
    <property type="entry name" value="PROTEIN INVOLVED IN RIMO-MEDIATED BETA-METHYLTHIOLATION OF RIBOSOMAL PROTEIN S12 YCAO"/>
    <property type="match status" value="1"/>
</dbReference>
<organism evidence="2 3">
    <name type="scientific">Humibacillus xanthopallidus</name>
    <dbReference type="NCBI Taxonomy" id="412689"/>
    <lineage>
        <taxon>Bacteria</taxon>
        <taxon>Bacillati</taxon>
        <taxon>Actinomycetota</taxon>
        <taxon>Actinomycetes</taxon>
        <taxon>Micrococcales</taxon>
        <taxon>Intrasporangiaceae</taxon>
        <taxon>Humibacillus</taxon>
    </lineage>
</organism>
<dbReference type="Gene3D" id="3.30.300.20">
    <property type="match status" value="1"/>
</dbReference>
<feature type="region of interest" description="Disordered" evidence="1">
    <location>
        <begin position="1"/>
        <end position="24"/>
    </location>
</feature>
<keyword evidence="3" id="KW-1185">Reference proteome</keyword>
<sequence>MSATTTSARVNAHGPTTDTMSVSHLGGDQFEIEVRGHRIRVDQPDALGGEDTGPTPTELFVASLASCSAFYARRYLARHDLPVEGLRVEASYVMGTSPSRVASFDVRMHLPAGVPESRHQPLLAMVNRCTVHNTLTHEPDVTIALVP</sequence>
<reference evidence="2 3" key="1">
    <citation type="submission" date="2019-06" db="EMBL/GenBank/DDBJ databases">
        <title>Genome sequencing of plant associated microbes to promote plant fitness in Sorghum bicolor and Oryza sativa.</title>
        <authorList>
            <person name="Coleman-Derr D."/>
        </authorList>
    </citation>
    <scope>NUCLEOTIDE SEQUENCE [LARGE SCALE GENOMIC DNA]</scope>
    <source>
        <strain evidence="2 3">KV-663</strain>
    </source>
</reference>
<dbReference type="PANTHER" id="PTHR39624:SF2">
    <property type="entry name" value="OSMC-LIKE PROTEIN"/>
    <property type="match status" value="1"/>
</dbReference>
<dbReference type="Pfam" id="PF02566">
    <property type="entry name" value="OsmC"/>
    <property type="match status" value="1"/>
</dbReference>
<dbReference type="RefSeq" id="WP_141843440.1">
    <property type="nucleotide sequence ID" value="NZ_VFPM01000002.1"/>
</dbReference>
<gene>
    <name evidence="2" type="ORF">FBY41_1684</name>
</gene>
<dbReference type="Proteomes" id="UP000316747">
    <property type="component" value="Unassembled WGS sequence"/>
</dbReference>
<evidence type="ECO:0000256" key="1">
    <source>
        <dbReference type="SAM" id="MobiDB-lite"/>
    </source>
</evidence>
<evidence type="ECO:0000313" key="2">
    <source>
        <dbReference type="EMBL" id="TQM61673.1"/>
    </source>
</evidence>